<organism evidence="1 2">
    <name type="scientific">Steinernema carpocapsae</name>
    <name type="common">Entomopathogenic nematode</name>
    <dbReference type="NCBI Taxonomy" id="34508"/>
    <lineage>
        <taxon>Eukaryota</taxon>
        <taxon>Metazoa</taxon>
        <taxon>Ecdysozoa</taxon>
        <taxon>Nematoda</taxon>
        <taxon>Chromadorea</taxon>
        <taxon>Rhabditida</taxon>
        <taxon>Tylenchina</taxon>
        <taxon>Panagrolaimomorpha</taxon>
        <taxon>Strongyloidoidea</taxon>
        <taxon>Steinernematidae</taxon>
        <taxon>Steinernema</taxon>
    </lineage>
</organism>
<name>A0A4U8UQ62_STECR</name>
<dbReference type="AlphaFoldDB" id="A0A4U8UQ62"/>
<gene>
    <name evidence="1" type="ORF">L596_001400</name>
</gene>
<reference evidence="1 2" key="1">
    <citation type="journal article" date="2015" name="Genome Biol.">
        <title>Comparative genomics of Steinernema reveals deeply conserved gene regulatory networks.</title>
        <authorList>
            <person name="Dillman A.R."/>
            <person name="Macchietto M."/>
            <person name="Porter C.F."/>
            <person name="Rogers A."/>
            <person name="Williams B."/>
            <person name="Antoshechkin I."/>
            <person name="Lee M.M."/>
            <person name="Goodwin Z."/>
            <person name="Lu X."/>
            <person name="Lewis E.E."/>
            <person name="Goodrich-Blair H."/>
            <person name="Stock S.P."/>
            <person name="Adams B.J."/>
            <person name="Sternberg P.W."/>
            <person name="Mortazavi A."/>
        </authorList>
    </citation>
    <scope>NUCLEOTIDE SEQUENCE [LARGE SCALE GENOMIC DNA]</scope>
    <source>
        <strain evidence="1 2">ALL</strain>
    </source>
</reference>
<evidence type="ECO:0000313" key="2">
    <source>
        <dbReference type="Proteomes" id="UP000298663"/>
    </source>
</evidence>
<reference evidence="1 2" key="2">
    <citation type="journal article" date="2019" name="G3 (Bethesda)">
        <title>Hybrid Assembly of the Genome of the Entomopathogenic Nematode Steinernema carpocapsae Identifies the X-Chromosome.</title>
        <authorList>
            <person name="Serra L."/>
            <person name="Macchietto M."/>
            <person name="Macias-Munoz A."/>
            <person name="McGill C.J."/>
            <person name="Rodriguez I.M."/>
            <person name="Rodriguez B."/>
            <person name="Murad R."/>
            <person name="Mortazavi A."/>
        </authorList>
    </citation>
    <scope>NUCLEOTIDE SEQUENCE [LARGE SCALE GENOMIC DNA]</scope>
    <source>
        <strain evidence="1 2">ALL</strain>
    </source>
</reference>
<proteinExistence type="predicted"/>
<comment type="caution">
    <text evidence="1">The sequence shown here is derived from an EMBL/GenBank/DDBJ whole genome shotgun (WGS) entry which is preliminary data.</text>
</comment>
<dbReference type="Proteomes" id="UP000298663">
    <property type="component" value="Unassembled WGS sequence"/>
</dbReference>
<accession>A0A4U8UQ62</accession>
<evidence type="ECO:0000313" key="1">
    <source>
        <dbReference type="EMBL" id="TMS33688.1"/>
    </source>
</evidence>
<dbReference type="EMBL" id="AZBU02000001">
    <property type="protein sequence ID" value="TMS33688.1"/>
    <property type="molecule type" value="Genomic_DNA"/>
</dbReference>
<protein>
    <submittedName>
        <fullName evidence="1">Uncharacterized protein</fullName>
    </submittedName>
</protein>
<keyword evidence="2" id="KW-1185">Reference proteome</keyword>
<sequence length="80" mass="9312">MFAVIFDHWKKGAYKTFTINGGLDKCGMDELEDIQPADHEPENEEFDSENYIAWAHEDAEDGVKSLRVLVQDDRMNIWVH</sequence>